<comment type="subcellular location">
    <subcellularLocation>
        <location evidence="1">Virion</location>
    </subcellularLocation>
</comment>
<keyword evidence="2 4" id="KW-0167">Capsid protein</keyword>
<dbReference type="EMBL" id="BK013336">
    <property type="protein sequence ID" value="DAF42477.1"/>
    <property type="molecule type" value="Genomic_RNA"/>
</dbReference>
<evidence type="ECO:0000256" key="3">
    <source>
        <dbReference type="ARBA" id="ARBA00022844"/>
    </source>
</evidence>
<sequence length="222" mass="25257">MSAKNLKKRFIHDEVSEWIWKNFIDPEDLMGCWATSRDGTVRVIDRNRMDQRARIQVDRMKVIFGNIADYSAGPTTNFPSVTVSFSVMQVNGITDVANMDGSFNVRTLVENLKTFIVTHQDQRISQSTLREVCRSFANFALEYYREDESRSSNLADKMPQLALQAREVMFDFSDGISPEFLRAFPNRAKVIQELGSRLLQTSGTKAVFEARGVVESAVNLII</sequence>
<dbReference type="InterPro" id="IPR008879">
    <property type="entry name" value="Coat_protein_tricho/vitivirus"/>
</dbReference>
<dbReference type="Pfam" id="PF05892">
    <property type="entry name" value="Tricho_coat"/>
    <property type="match status" value="1"/>
</dbReference>
<dbReference type="GO" id="GO:0019028">
    <property type="term" value="C:viral capsid"/>
    <property type="evidence" value="ECO:0007669"/>
    <property type="project" value="UniProtKB-KW"/>
</dbReference>
<evidence type="ECO:0000313" key="4">
    <source>
        <dbReference type="EMBL" id="DAF42477.1"/>
    </source>
</evidence>
<accession>A0A8D9PH54</accession>
<name>A0A8D9PH54_9VIRU</name>
<evidence type="ECO:0000256" key="1">
    <source>
        <dbReference type="ARBA" id="ARBA00004328"/>
    </source>
</evidence>
<proteinExistence type="predicted"/>
<evidence type="ECO:0000256" key="2">
    <source>
        <dbReference type="ARBA" id="ARBA00022561"/>
    </source>
</evidence>
<organism evidence="4">
    <name type="scientific">Glyptostrobus pensilis prunevirus</name>
    <dbReference type="NCBI Taxonomy" id="2765862"/>
    <lineage>
        <taxon>Viruses</taxon>
        <taxon>Riboviria</taxon>
        <taxon>Orthornavirae</taxon>
        <taxon>Kitrinoviricota</taxon>
        <taxon>Alsuviricetes</taxon>
        <taxon>Tymovirales</taxon>
        <taxon>Betaflexiviridae</taxon>
        <taxon>Trivirinae</taxon>
        <taxon>Prunevirus</taxon>
    </lineage>
</organism>
<reference evidence="4" key="1">
    <citation type="journal article" date="2021" name="Gene">
        <title>Discovery of putative novel viruses in the transcriptomes of endangered plant species native to India and China.</title>
        <authorList>
            <person name="Sidharthan V.K."/>
            <person name="Kalaivanan N.S."/>
            <person name="Baranwal V.K."/>
        </authorList>
    </citation>
    <scope>NUCLEOTIDE SEQUENCE</scope>
    <source>
        <strain evidence="4">China</strain>
    </source>
</reference>
<protein>
    <submittedName>
        <fullName evidence="4">Coat protein</fullName>
    </submittedName>
</protein>
<keyword evidence="3" id="KW-0946">Virion</keyword>